<dbReference type="EMBL" id="PGOL01008925">
    <property type="protein sequence ID" value="PKI31386.1"/>
    <property type="molecule type" value="Genomic_DNA"/>
</dbReference>
<gene>
    <name evidence="1" type="ORF">CRG98_048230</name>
</gene>
<proteinExistence type="predicted"/>
<evidence type="ECO:0008006" key="3">
    <source>
        <dbReference type="Google" id="ProtNLM"/>
    </source>
</evidence>
<accession>A0A2I0HJ75</accession>
<dbReference type="STRING" id="22663.A0A2I0HJ75"/>
<organism evidence="1 2">
    <name type="scientific">Punica granatum</name>
    <name type="common">Pomegranate</name>
    <dbReference type="NCBI Taxonomy" id="22663"/>
    <lineage>
        <taxon>Eukaryota</taxon>
        <taxon>Viridiplantae</taxon>
        <taxon>Streptophyta</taxon>
        <taxon>Embryophyta</taxon>
        <taxon>Tracheophyta</taxon>
        <taxon>Spermatophyta</taxon>
        <taxon>Magnoliopsida</taxon>
        <taxon>eudicotyledons</taxon>
        <taxon>Gunneridae</taxon>
        <taxon>Pentapetalae</taxon>
        <taxon>rosids</taxon>
        <taxon>malvids</taxon>
        <taxon>Myrtales</taxon>
        <taxon>Lythraceae</taxon>
        <taxon>Punica</taxon>
    </lineage>
</organism>
<feature type="non-terminal residue" evidence="1">
    <location>
        <position position="351"/>
    </location>
</feature>
<name>A0A2I0HJ75_PUNGR</name>
<protein>
    <recommendedName>
        <fullName evidence="3">Tocopherol cyclase, chloroplastic</fullName>
    </recommendedName>
</protein>
<evidence type="ECO:0000313" key="2">
    <source>
        <dbReference type="Proteomes" id="UP000233551"/>
    </source>
</evidence>
<sequence length="351" mass="39972">MEVPENSLRVGTLRCPFQKSGRASASFIQSRDRVHWTWWHDTDPADLLELGLRFLVLMTSTYATTPRTPQTFGQIFDLISRFICVGRLDLMLGNTFICAKDTKPPNKEVPPQDFNKRVLEGFQVTPLWHQGFIRDDVRSNSVETVKTARWEYSTRPVYGWGDVGSRQKSTAGWLAAFPLFEMHWQDFHFLASPGWIEWDGKRFEFQNAPSYSEKNWGGAFPRKWFWVQCNVFEGASGEVALTAAGGLRQIPGPNETFANAALIGVHYGGKFFEFALWNGVIKWEINTWGFWHMTAENDCHKVELEATVDNPGTTLRAPTAEAGFAPACKETCFGMLRLRIWEKRNDGSKGK</sequence>
<comment type="caution">
    <text evidence="1">The sequence shown here is derived from an EMBL/GenBank/DDBJ whole genome shotgun (WGS) entry which is preliminary data.</text>
</comment>
<keyword evidence="2" id="KW-1185">Reference proteome</keyword>
<dbReference type="PANTHER" id="PTHR35309">
    <property type="match status" value="1"/>
</dbReference>
<dbReference type="Proteomes" id="UP000233551">
    <property type="component" value="Unassembled WGS sequence"/>
</dbReference>
<dbReference type="AlphaFoldDB" id="A0A2I0HJ75"/>
<evidence type="ECO:0000313" key="1">
    <source>
        <dbReference type="EMBL" id="PKI31386.1"/>
    </source>
</evidence>
<reference evidence="1 2" key="1">
    <citation type="submission" date="2017-11" db="EMBL/GenBank/DDBJ databases">
        <title>De-novo sequencing of pomegranate (Punica granatum L.) genome.</title>
        <authorList>
            <person name="Akparov Z."/>
            <person name="Amiraslanov A."/>
            <person name="Hajiyeva S."/>
            <person name="Abbasov M."/>
            <person name="Kaur K."/>
            <person name="Hamwieh A."/>
            <person name="Solovyev V."/>
            <person name="Salamov A."/>
            <person name="Braich B."/>
            <person name="Kosarev P."/>
            <person name="Mahmoud A."/>
            <person name="Hajiyev E."/>
            <person name="Babayeva S."/>
            <person name="Izzatullayeva V."/>
            <person name="Mammadov A."/>
            <person name="Mammadov A."/>
            <person name="Sharifova S."/>
            <person name="Ojaghi J."/>
            <person name="Eynullazada K."/>
            <person name="Bayramov B."/>
            <person name="Abdulazimova A."/>
            <person name="Shahmuradov I."/>
        </authorList>
    </citation>
    <scope>NUCLEOTIDE SEQUENCE [LARGE SCALE GENOMIC DNA]</scope>
    <source>
        <strain evidence="2">cv. AG2017</strain>
        <tissue evidence="1">Leaf</tissue>
    </source>
</reference>
<dbReference type="InterPro" id="IPR025893">
    <property type="entry name" value="Tocopherol_cyclase"/>
</dbReference>
<dbReference type="PANTHER" id="PTHR35309:SF2">
    <property type="entry name" value="TOCOPHEROL CYCLASE, CHLOROPLASTIC"/>
    <property type="match status" value="1"/>
</dbReference>
<dbReference type="GO" id="GO:0009976">
    <property type="term" value="F:tocopherol cyclase activity"/>
    <property type="evidence" value="ECO:0007669"/>
    <property type="project" value="InterPro"/>
</dbReference>
<dbReference type="Pfam" id="PF14249">
    <property type="entry name" value="Tocopherol_cycl"/>
    <property type="match status" value="1"/>
</dbReference>